<reference evidence="3 4" key="1">
    <citation type="submission" date="2024-01" db="EMBL/GenBank/DDBJ databases">
        <title>Genome insights into Plantactinospora sonchi sp. nov.</title>
        <authorList>
            <person name="Wang L."/>
        </authorList>
    </citation>
    <scope>NUCLEOTIDE SEQUENCE [LARGE SCALE GENOMIC DNA]</scope>
    <source>
        <strain evidence="3 4">NEAU-QY2</strain>
    </source>
</reference>
<evidence type="ECO:0008006" key="5">
    <source>
        <dbReference type="Google" id="ProtNLM"/>
    </source>
</evidence>
<evidence type="ECO:0000313" key="3">
    <source>
        <dbReference type="EMBL" id="MEE6260650.1"/>
    </source>
</evidence>
<feature type="compositionally biased region" description="Basic and acidic residues" evidence="1">
    <location>
        <begin position="74"/>
        <end position="94"/>
    </location>
</feature>
<accession>A0ABU7RVY9</accession>
<feature type="region of interest" description="Disordered" evidence="1">
    <location>
        <begin position="1"/>
        <end position="105"/>
    </location>
</feature>
<keyword evidence="2" id="KW-0472">Membrane</keyword>
<feature type="compositionally biased region" description="Basic and acidic residues" evidence="1">
    <location>
        <begin position="1"/>
        <end position="14"/>
    </location>
</feature>
<evidence type="ECO:0000256" key="1">
    <source>
        <dbReference type="SAM" id="MobiDB-lite"/>
    </source>
</evidence>
<feature type="transmembrane region" description="Helical" evidence="2">
    <location>
        <begin position="120"/>
        <end position="140"/>
    </location>
</feature>
<protein>
    <recommendedName>
        <fullName evidence="5">Septum formation initiator</fullName>
    </recommendedName>
</protein>
<evidence type="ECO:0000313" key="4">
    <source>
        <dbReference type="Proteomes" id="UP001332243"/>
    </source>
</evidence>
<gene>
    <name evidence="3" type="ORF">V1633_19380</name>
</gene>
<keyword evidence="2" id="KW-0812">Transmembrane</keyword>
<name>A0ABU7RVY9_9ACTN</name>
<keyword evidence="2" id="KW-1133">Transmembrane helix</keyword>
<sequence length="227" mass="24309">MNVNKRERRVEPDVTRGAGQRTPRSGGRTTVQRAGRTDGGRSNAAPASRVRGAREYPTQGSAALRAQDWETSAEPDRTVRVWDSSAERPERPAESGRATPAGRRTRLRVAPPLPVARPRVSFVALILVLVVGGMLGILVVNSKVNENAFRLERLQQQQSTLDIQQQELQQKIDEAEVPGNLAARARKLGLVDSGPPAFIQLPDGQVIGVPQPAGGEPAITSPQGAGG</sequence>
<proteinExistence type="predicted"/>
<comment type="caution">
    <text evidence="3">The sequence shown here is derived from an EMBL/GenBank/DDBJ whole genome shotgun (WGS) entry which is preliminary data.</text>
</comment>
<dbReference type="RefSeq" id="WP_331215758.1">
    <property type="nucleotide sequence ID" value="NZ_JAZGQK010000016.1"/>
</dbReference>
<evidence type="ECO:0000256" key="2">
    <source>
        <dbReference type="SAM" id="Phobius"/>
    </source>
</evidence>
<dbReference type="EMBL" id="JAZGQK010000016">
    <property type="protein sequence ID" value="MEE6260650.1"/>
    <property type="molecule type" value="Genomic_DNA"/>
</dbReference>
<keyword evidence="4" id="KW-1185">Reference proteome</keyword>
<dbReference type="Proteomes" id="UP001332243">
    <property type="component" value="Unassembled WGS sequence"/>
</dbReference>
<organism evidence="3 4">
    <name type="scientific">Plantactinospora sonchi</name>
    <dbReference type="NCBI Taxonomy" id="1544735"/>
    <lineage>
        <taxon>Bacteria</taxon>
        <taxon>Bacillati</taxon>
        <taxon>Actinomycetota</taxon>
        <taxon>Actinomycetes</taxon>
        <taxon>Micromonosporales</taxon>
        <taxon>Micromonosporaceae</taxon>
        <taxon>Plantactinospora</taxon>
    </lineage>
</organism>